<dbReference type="InterPro" id="IPR002491">
    <property type="entry name" value="ABC_transptr_periplasmic_BD"/>
</dbReference>
<dbReference type="Proteomes" id="UP000464262">
    <property type="component" value="Chromosome 1"/>
</dbReference>
<dbReference type="PANTHER" id="PTHR30535:SF4">
    <property type="entry name" value="HEMIN-BINDING PERIPLASMIC PROTEIN HMUT"/>
    <property type="match status" value="1"/>
</dbReference>
<dbReference type="RefSeq" id="WP_164648592.1">
    <property type="nucleotide sequence ID" value="NZ_CP047475.1"/>
</dbReference>
<name>A0A7Z2T3R4_9VIBR</name>
<accession>A0A7Z2T3R4</accession>
<dbReference type="EMBL" id="CP047475">
    <property type="protein sequence ID" value="QIA63697.1"/>
    <property type="molecule type" value="Genomic_DNA"/>
</dbReference>
<dbReference type="PANTHER" id="PTHR30535">
    <property type="entry name" value="VITAMIN B12-BINDING PROTEIN"/>
    <property type="match status" value="1"/>
</dbReference>
<organism evidence="3 4">
    <name type="scientific">Vibrio astriarenae</name>
    <dbReference type="NCBI Taxonomy" id="1481923"/>
    <lineage>
        <taxon>Bacteria</taxon>
        <taxon>Pseudomonadati</taxon>
        <taxon>Pseudomonadota</taxon>
        <taxon>Gammaproteobacteria</taxon>
        <taxon>Vibrionales</taxon>
        <taxon>Vibrionaceae</taxon>
        <taxon>Vibrio</taxon>
    </lineage>
</organism>
<protein>
    <submittedName>
        <fullName evidence="3">ABC transporter substrate-binding protein</fullName>
    </submittedName>
</protein>
<feature type="signal peptide" evidence="1">
    <location>
        <begin position="1"/>
        <end position="21"/>
    </location>
</feature>
<feature type="chain" id="PRO_5031335995" evidence="1">
    <location>
        <begin position="22"/>
        <end position="284"/>
    </location>
</feature>
<gene>
    <name evidence="3" type="ORF">GT360_09285</name>
</gene>
<dbReference type="SUPFAM" id="SSF53807">
    <property type="entry name" value="Helical backbone' metal receptor"/>
    <property type="match status" value="1"/>
</dbReference>
<sequence>MKKTFLAITTALWTLSNNSYASEPPRIISAGSTVTELIYALGAENTLVAVDSTSKHFVEGSDIPQVGYHRQLSTEGLLALAPDMIIGSPEMGPDTTINSLSSAGVKIEKVSTGIDRAALNQRIDQVAALTGTETKAVELKQQINARLDKLETRPLEQAPKVIFVMLSEGRPITVAGKGTPVDAVIELAGAENPASTQFDSYKPMSIESVLELQPDYILISDRTLGIMGGIDTIMAKMPLLAATPAGINQQIIPIPGRAIIGGFGLESLELSEDLHQQFELGIAQ</sequence>
<reference evidence="3 4" key="1">
    <citation type="submission" date="2020-01" db="EMBL/GenBank/DDBJ databases">
        <title>Whole genome and functional gene identification of agarase of Vibrio HN897.</title>
        <authorList>
            <person name="Liu Y."/>
            <person name="Zhao Z."/>
        </authorList>
    </citation>
    <scope>NUCLEOTIDE SEQUENCE [LARGE SCALE GENOMIC DNA]</scope>
    <source>
        <strain evidence="3 4">HN897</strain>
    </source>
</reference>
<dbReference type="PROSITE" id="PS50983">
    <property type="entry name" value="FE_B12_PBP"/>
    <property type="match status" value="1"/>
</dbReference>
<dbReference type="InterPro" id="IPR050902">
    <property type="entry name" value="ABC_Transporter_SBP"/>
</dbReference>
<dbReference type="Pfam" id="PF01497">
    <property type="entry name" value="Peripla_BP_2"/>
    <property type="match status" value="1"/>
</dbReference>
<dbReference type="Gene3D" id="3.40.50.1980">
    <property type="entry name" value="Nitrogenase molybdenum iron protein domain"/>
    <property type="match status" value="2"/>
</dbReference>
<evidence type="ECO:0000313" key="3">
    <source>
        <dbReference type="EMBL" id="QIA63697.1"/>
    </source>
</evidence>
<evidence type="ECO:0000259" key="2">
    <source>
        <dbReference type="PROSITE" id="PS50983"/>
    </source>
</evidence>
<evidence type="ECO:0000256" key="1">
    <source>
        <dbReference type="SAM" id="SignalP"/>
    </source>
</evidence>
<keyword evidence="4" id="KW-1185">Reference proteome</keyword>
<dbReference type="AlphaFoldDB" id="A0A7Z2T3R4"/>
<proteinExistence type="predicted"/>
<feature type="domain" description="Fe/B12 periplasmic-binding" evidence="2">
    <location>
        <begin position="26"/>
        <end position="282"/>
    </location>
</feature>
<evidence type="ECO:0000313" key="4">
    <source>
        <dbReference type="Proteomes" id="UP000464262"/>
    </source>
</evidence>
<dbReference type="KEGG" id="vas:GT360_09285"/>
<keyword evidence="1" id="KW-0732">Signal</keyword>